<organism evidence="4 5">
    <name type="scientific">Candidatus Beckwithbacteria bacterium RIFCSPHIGHO2_12_FULL_47_17</name>
    <dbReference type="NCBI Taxonomy" id="1797460"/>
    <lineage>
        <taxon>Bacteria</taxon>
        <taxon>Candidatus Beckwithiibacteriota</taxon>
    </lineage>
</organism>
<dbReference type="SUPFAM" id="SSF101960">
    <property type="entry name" value="Stabilizer of iron transporter SufD"/>
    <property type="match status" value="1"/>
</dbReference>
<dbReference type="InterPro" id="IPR055346">
    <property type="entry name" value="Fe-S_cluster_assembly_SufBD"/>
</dbReference>
<evidence type="ECO:0000313" key="4">
    <source>
        <dbReference type="EMBL" id="OGD57098.1"/>
    </source>
</evidence>
<dbReference type="InterPro" id="IPR045595">
    <property type="entry name" value="SufBD_N"/>
</dbReference>
<evidence type="ECO:0000256" key="1">
    <source>
        <dbReference type="ARBA" id="ARBA00043967"/>
    </source>
</evidence>
<dbReference type="Proteomes" id="UP000176791">
    <property type="component" value="Unassembled WGS sequence"/>
</dbReference>
<feature type="domain" description="SUF system FeS cluster assembly SufBD core" evidence="2">
    <location>
        <begin position="195"/>
        <end position="429"/>
    </location>
</feature>
<dbReference type="Pfam" id="PF19295">
    <property type="entry name" value="SufBD_N"/>
    <property type="match status" value="1"/>
</dbReference>
<accession>A0A1F5DPK7</accession>
<sequence>MPDYKYGFRDRVMAKFKTGKGLSEAVVRTISTKKQEPRWLLEYRLKGLEVFNSKPMPQWGADLNQINFDELTYYVDPAEKKSRTWADVPKEIKATFDKLGVPEAEKKFLAGVESQYDSEMIYGSLKNAWVDKGVIFCSMDEAVKLYPELVKKYMNTVIPIGDNKFSALNSAVWSGGSFVYVPKGVKLDQPLQAYFRINTSKFGQFERTLIIAEDESMVHYTEGCTAPAYTESSLHAAVVEIFVKPHARVQYTTVQNWYKNIYNLVTKRAWVETRGEMIWTDANLGSKVTMKYPSFILAGEGARGETLSIALANTDQHQDVGSKATHLAPNTKSLIVSKSVSLGGGRSSYRGLVQINKGARGSVSKVICDALILDSRSRSDTYPKNRIWENDSRLEHEATVSKVGEEQLFYLMSRGLSEDQARAMVVNGFIEPVVKKLPLEFAVEMNRLIELEMEGSVG</sequence>
<dbReference type="STRING" id="1797460.A3E73_01000"/>
<gene>
    <name evidence="4" type="ORF">A3E73_01000</name>
</gene>
<comment type="caution">
    <text evidence="4">The sequence shown here is derived from an EMBL/GenBank/DDBJ whole genome shotgun (WGS) entry which is preliminary data.</text>
</comment>
<feature type="domain" description="SUF system FeS cluster assembly SufBD N-terminal" evidence="3">
    <location>
        <begin position="124"/>
        <end position="192"/>
    </location>
</feature>
<dbReference type="Pfam" id="PF01458">
    <property type="entry name" value="SUFBD_core"/>
    <property type="match status" value="1"/>
</dbReference>
<dbReference type="AlphaFoldDB" id="A0A1F5DPK7"/>
<comment type="similarity">
    <text evidence="1">Belongs to the iron-sulfur cluster assembly SufBD family.</text>
</comment>
<protein>
    <submittedName>
        <fullName evidence="4">Fe-S cluster assembly protein SufB</fullName>
    </submittedName>
</protein>
<dbReference type="InterPro" id="IPR000825">
    <property type="entry name" value="SUF_FeS_clus_asmbl_SufBD_core"/>
</dbReference>
<name>A0A1F5DPK7_9BACT</name>
<dbReference type="PANTHER" id="PTHR30508:SF1">
    <property type="entry name" value="UPF0051 PROTEIN ABCI8, CHLOROPLASTIC-RELATED"/>
    <property type="match status" value="1"/>
</dbReference>
<dbReference type="EMBL" id="MEZN01000001">
    <property type="protein sequence ID" value="OGD57098.1"/>
    <property type="molecule type" value="Genomic_DNA"/>
</dbReference>
<reference evidence="4 5" key="1">
    <citation type="journal article" date="2016" name="Nat. Commun.">
        <title>Thousands of microbial genomes shed light on interconnected biogeochemical processes in an aquifer system.</title>
        <authorList>
            <person name="Anantharaman K."/>
            <person name="Brown C.T."/>
            <person name="Hug L.A."/>
            <person name="Sharon I."/>
            <person name="Castelle C.J."/>
            <person name="Probst A.J."/>
            <person name="Thomas B.C."/>
            <person name="Singh A."/>
            <person name="Wilkins M.J."/>
            <person name="Karaoz U."/>
            <person name="Brodie E.L."/>
            <person name="Williams K.H."/>
            <person name="Hubbard S.S."/>
            <person name="Banfield J.F."/>
        </authorList>
    </citation>
    <scope>NUCLEOTIDE SEQUENCE [LARGE SCALE GENOMIC DNA]</scope>
</reference>
<dbReference type="NCBIfam" id="TIGR01980">
    <property type="entry name" value="sufB"/>
    <property type="match status" value="1"/>
</dbReference>
<dbReference type="GO" id="GO:0016226">
    <property type="term" value="P:iron-sulfur cluster assembly"/>
    <property type="evidence" value="ECO:0007669"/>
    <property type="project" value="InterPro"/>
</dbReference>
<dbReference type="InterPro" id="IPR010231">
    <property type="entry name" value="SUF_FeS_clus_asmbl_SufB"/>
</dbReference>
<evidence type="ECO:0000313" key="5">
    <source>
        <dbReference type="Proteomes" id="UP000176791"/>
    </source>
</evidence>
<dbReference type="InterPro" id="IPR037284">
    <property type="entry name" value="SUF_FeS_clus_asmbl_SufBD_sf"/>
</dbReference>
<dbReference type="PANTHER" id="PTHR30508">
    <property type="entry name" value="FES CLUSTER ASSEMBLY PROTEIN SUF"/>
    <property type="match status" value="1"/>
</dbReference>
<proteinExistence type="inferred from homology"/>
<evidence type="ECO:0000259" key="2">
    <source>
        <dbReference type="Pfam" id="PF01458"/>
    </source>
</evidence>
<evidence type="ECO:0000259" key="3">
    <source>
        <dbReference type="Pfam" id="PF19295"/>
    </source>
</evidence>